<evidence type="ECO:0000256" key="4">
    <source>
        <dbReference type="ARBA" id="ARBA00023136"/>
    </source>
</evidence>
<keyword evidence="2 5" id="KW-0812">Transmembrane</keyword>
<dbReference type="InterPro" id="IPR050638">
    <property type="entry name" value="AA-Vitamin_Transporters"/>
</dbReference>
<keyword evidence="8" id="KW-1185">Reference proteome</keyword>
<feature type="transmembrane region" description="Helical" evidence="5">
    <location>
        <begin position="130"/>
        <end position="148"/>
    </location>
</feature>
<feature type="transmembrane region" description="Helical" evidence="5">
    <location>
        <begin position="72"/>
        <end position="92"/>
    </location>
</feature>
<dbReference type="SUPFAM" id="SSF103481">
    <property type="entry name" value="Multidrug resistance efflux transporter EmrE"/>
    <property type="match status" value="2"/>
</dbReference>
<comment type="subcellular location">
    <subcellularLocation>
        <location evidence="1">Membrane</location>
        <topology evidence="1">Multi-pass membrane protein</topology>
    </subcellularLocation>
</comment>
<dbReference type="GO" id="GO:0016020">
    <property type="term" value="C:membrane"/>
    <property type="evidence" value="ECO:0007669"/>
    <property type="project" value="UniProtKB-SubCell"/>
</dbReference>
<dbReference type="InterPro" id="IPR037185">
    <property type="entry name" value="EmrE-like"/>
</dbReference>
<evidence type="ECO:0000256" key="3">
    <source>
        <dbReference type="ARBA" id="ARBA00022989"/>
    </source>
</evidence>
<evidence type="ECO:0000259" key="6">
    <source>
        <dbReference type="Pfam" id="PF00892"/>
    </source>
</evidence>
<dbReference type="Pfam" id="PF00892">
    <property type="entry name" value="EamA"/>
    <property type="match status" value="2"/>
</dbReference>
<feature type="domain" description="EamA" evidence="6">
    <location>
        <begin position="15"/>
        <end position="144"/>
    </location>
</feature>
<sequence length="295" mass="32064">MGIQNQTMLTKDNKWVLLIMLSLIWGSSFILIKRGLVALNPYQLGSLRIIFAATFLLIIGFKSLAKIPIDKWRFIILTAFLGTFFPVFLFAYAQTGIKSSVSGILNSLTPLYTMLLGALAFGFSFRRNQIIGVVLGLSGCLLLVVNGNSAHGQSNYFCTTLVVIATICYALNVNLIKKYLSDVSPLSITTGNFAVLLIPAIIILFGSGFTSVMTQTSVQHSVLFIMILGVLGTGVANILYFQLVQITSPLTASSVTYFIPIVAMSWGILDGEMLNALQFLGAFVILVGVYMATKK</sequence>
<protein>
    <submittedName>
        <fullName evidence="7">EamA domain-containing membrane protein RarD</fullName>
    </submittedName>
</protein>
<dbReference type="PANTHER" id="PTHR32322:SF9">
    <property type="entry name" value="AMINO-ACID METABOLITE EFFLUX PUMP-RELATED"/>
    <property type="match status" value="1"/>
</dbReference>
<feature type="transmembrane region" description="Helical" evidence="5">
    <location>
        <begin position="15"/>
        <end position="32"/>
    </location>
</feature>
<feature type="transmembrane region" description="Helical" evidence="5">
    <location>
        <begin position="44"/>
        <end position="65"/>
    </location>
</feature>
<organism evidence="7 8">
    <name type="scientific">Flavobacterium swingsii</name>
    <dbReference type="NCBI Taxonomy" id="498292"/>
    <lineage>
        <taxon>Bacteria</taxon>
        <taxon>Pseudomonadati</taxon>
        <taxon>Bacteroidota</taxon>
        <taxon>Flavobacteriia</taxon>
        <taxon>Flavobacteriales</taxon>
        <taxon>Flavobacteriaceae</taxon>
        <taxon>Flavobacterium</taxon>
    </lineage>
</organism>
<keyword evidence="4 5" id="KW-0472">Membrane</keyword>
<evidence type="ECO:0000256" key="2">
    <source>
        <dbReference type="ARBA" id="ARBA00022692"/>
    </source>
</evidence>
<feature type="transmembrane region" description="Helical" evidence="5">
    <location>
        <begin position="188"/>
        <end position="209"/>
    </location>
</feature>
<evidence type="ECO:0000256" key="5">
    <source>
        <dbReference type="SAM" id="Phobius"/>
    </source>
</evidence>
<evidence type="ECO:0000256" key="1">
    <source>
        <dbReference type="ARBA" id="ARBA00004141"/>
    </source>
</evidence>
<keyword evidence="3 5" id="KW-1133">Transmembrane helix</keyword>
<dbReference type="STRING" id="498292.SAMN05660845_0144"/>
<evidence type="ECO:0000313" key="7">
    <source>
        <dbReference type="EMBL" id="SFA70721.1"/>
    </source>
</evidence>
<accession>A0A1I0V360</accession>
<gene>
    <name evidence="7" type="ORF">SAMN05660845_0144</name>
</gene>
<dbReference type="Proteomes" id="UP000199604">
    <property type="component" value="Unassembled WGS sequence"/>
</dbReference>
<feature type="transmembrane region" description="Helical" evidence="5">
    <location>
        <begin position="275"/>
        <end position="293"/>
    </location>
</feature>
<feature type="transmembrane region" description="Helical" evidence="5">
    <location>
        <begin position="154"/>
        <end position="176"/>
    </location>
</feature>
<proteinExistence type="predicted"/>
<reference evidence="8" key="1">
    <citation type="submission" date="2016-10" db="EMBL/GenBank/DDBJ databases">
        <authorList>
            <person name="Varghese N."/>
            <person name="Submissions S."/>
        </authorList>
    </citation>
    <scope>NUCLEOTIDE SEQUENCE [LARGE SCALE GENOMIC DNA]</scope>
    <source>
        <strain evidence="8">DSM 21789</strain>
    </source>
</reference>
<feature type="transmembrane region" description="Helical" evidence="5">
    <location>
        <begin position="104"/>
        <end position="123"/>
    </location>
</feature>
<dbReference type="EMBL" id="FOJT01000001">
    <property type="protein sequence ID" value="SFA70721.1"/>
    <property type="molecule type" value="Genomic_DNA"/>
</dbReference>
<dbReference type="InterPro" id="IPR000620">
    <property type="entry name" value="EamA_dom"/>
</dbReference>
<feature type="transmembrane region" description="Helical" evidence="5">
    <location>
        <begin position="250"/>
        <end position="269"/>
    </location>
</feature>
<dbReference type="AlphaFoldDB" id="A0A1I0V360"/>
<feature type="domain" description="EamA" evidence="6">
    <location>
        <begin position="160"/>
        <end position="292"/>
    </location>
</feature>
<name>A0A1I0V360_9FLAO</name>
<feature type="transmembrane region" description="Helical" evidence="5">
    <location>
        <begin position="221"/>
        <end position="243"/>
    </location>
</feature>
<dbReference type="PANTHER" id="PTHR32322">
    <property type="entry name" value="INNER MEMBRANE TRANSPORTER"/>
    <property type="match status" value="1"/>
</dbReference>
<evidence type="ECO:0000313" key="8">
    <source>
        <dbReference type="Proteomes" id="UP000199604"/>
    </source>
</evidence>